<dbReference type="GeneID" id="46198838"/>
<comment type="function">
    <text evidence="3">The glycine cleavage system catalyzes the degradation of glycine. The H protein shuttles the methylamine group of glycine from the P protein to the T protein.</text>
</comment>
<dbReference type="PANTHER" id="PTHR11715">
    <property type="entry name" value="GLYCINE CLEAVAGE SYSTEM H PROTEIN"/>
    <property type="match status" value="1"/>
</dbReference>
<dbReference type="PANTHER" id="PTHR11715:SF3">
    <property type="entry name" value="GLYCINE CLEAVAGE SYSTEM H PROTEIN-RELATED"/>
    <property type="match status" value="1"/>
</dbReference>
<evidence type="ECO:0000313" key="8">
    <source>
        <dbReference type="Proteomes" id="UP000068016"/>
    </source>
</evidence>
<feature type="modified residue" description="N6-lipoyllysine" evidence="3 4">
    <location>
        <position position="65"/>
    </location>
</feature>
<comment type="caution">
    <text evidence="7">The sequence shown here is derived from an EMBL/GenBank/DDBJ whole genome shotgun (WGS) entry which is preliminary data.</text>
</comment>
<dbReference type="GO" id="GO:0019464">
    <property type="term" value="P:glycine decarboxylation via glycine cleavage system"/>
    <property type="evidence" value="ECO:0007669"/>
    <property type="project" value="UniProtKB-UniRule"/>
</dbReference>
<dbReference type="RefSeq" id="WP_059505529.1">
    <property type="nucleotide sequence ID" value="NZ_CABVPO010000066.1"/>
</dbReference>
<dbReference type="PROSITE" id="PS50968">
    <property type="entry name" value="BIOTINYL_LIPOYL"/>
    <property type="match status" value="1"/>
</dbReference>
<dbReference type="InterPro" id="IPR033753">
    <property type="entry name" value="GCV_H/Fam206"/>
</dbReference>
<dbReference type="GO" id="GO:0005829">
    <property type="term" value="C:cytosol"/>
    <property type="evidence" value="ECO:0007669"/>
    <property type="project" value="TreeGrafter"/>
</dbReference>
<dbReference type="SUPFAM" id="SSF51230">
    <property type="entry name" value="Single hybrid motif"/>
    <property type="match status" value="1"/>
</dbReference>
<evidence type="ECO:0000256" key="4">
    <source>
        <dbReference type="PIRSR" id="PIRSR617453-50"/>
    </source>
</evidence>
<dbReference type="Proteomes" id="UP000473571">
    <property type="component" value="Unassembled WGS sequence"/>
</dbReference>
<accession>A0A105MCE6</accession>
<comment type="cofactor">
    <cofactor evidence="3">
        <name>(R)-lipoate</name>
        <dbReference type="ChEBI" id="CHEBI:83088"/>
    </cofactor>
    <text evidence="3">Binds 1 lipoyl cofactor covalently.</text>
</comment>
<evidence type="ECO:0000313" key="9">
    <source>
        <dbReference type="Proteomes" id="UP000473571"/>
    </source>
</evidence>
<dbReference type="Proteomes" id="UP000068016">
    <property type="component" value="Unassembled WGS sequence"/>
</dbReference>
<dbReference type="CDD" id="cd06848">
    <property type="entry name" value="GCS_H"/>
    <property type="match status" value="1"/>
</dbReference>
<evidence type="ECO:0000256" key="2">
    <source>
        <dbReference type="ARBA" id="ARBA00022823"/>
    </source>
</evidence>
<comment type="subunit">
    <text evidence="3">The glycine cleavage system is composed of four proteins: P, T, L and H.</text>
</comment>
<dbReference type="InterPro" id="IPR017453">
    <property type="entry name" value="GCV_H_sub"/>
</dbReference>
<dbReference type="NCBIfam" id="TIGR00527">
    <property type="entry name" value="gcvH"/>
    <property type="match status" value="1"/>
</dbReference>
<dbReference type="AlphaFoldDB" id="A0A105MCE6"/>
<evidence type="ECO:0000259" key="5">
    <source>
        <dbReference type="PROSITE" id="PS50968"/>
    </source>
</evidence>
<feature type="domain" description="Lipoyl-binding" evidence="5">
    <location>
        <begin position="24"/>
        <end position="105"/>
    </location>
</feature>
<dbReference type="KEGG" id="btei:WS51_11535"/>
<dbReference type="HAMAP" id="MF_00272">
    <property type="entry name" value="GcvH"/>
    <property type="match status" value="1"/>
</dbReference>
<dbReference type="InterPro" id="IPR003016">
    <property type="entry name" value="2-oxoA_DH_lipoyl-BS"/>
</dbReference>
<dbReference type="NCBIfam" id="NF002270">
    <property type="entry name" value="PRK01202.1"/>
    <property type="match status" value="1"/>
</dbReference>
<evidence type="ECO:0000313" key="6">
    <source>
        <dbReference type="EMBL" id="KAB0656364.1"/>
    </source>
</evidence>
<dbReference type="EMBL" id="VZOL01000482">
    <property type="protein sequence ID" value="KAB0656364.1"/>
    <property type="molecule type" value="Genomic_DNA"/>
</dbReference>
<dbReference type="Pfam" id="PF01597">
    <property type="entry name" value="GCV_H"/>
    <property type="match status" value="1"/>
</dbReference>
<evidence type="ECO:0000256" key="1">
    <source>
        <dbReference type="ARBA" id="ARBA00009249"/>
    </source>
</evidence>
<organism evidence="7 8">
    <name type="scientific">Burkholderia territorii</name>
    <dbReference type="NCBI Taxonomy" id="1503055"/>
    <lineage>
        <taxon>Bacteria</taxon>
        <taxon>Pseudomonadati</taxon>
        <taxon>Pseudomonadota</taxon>
        <taxon>Betaproteobacteria</taxon>
        <taxon>Burkholderiales</taxon>
        <taxon>Burkholderiaceae</taxon>
        <taxon>Burkholderia</taxon>
        <taxon>Burkholderia cepacia complex</taxon>
    </lineage>
</organism>
<keyword evidence="2 3" id="KW-0450">Lipoyl</keyword>
<dbReference type="GO" id="GO:0005960">
    <property type="term" value="C:glycine cleavage complex"/>
    <property type="evidence" value="ECO:0007669"/>
    <property type="project" value="InterPro"/>
</dbReference>
<reference evidence="6 9" key="2">
    <citation type="submission" date="2019-09" db="EMBL/GenBank/DDBJ databases">
        <title>Draft genome sequences of 48 bacterial type strains from the CCUG.</title>
        <authorList>
            <person name="Tunovic T."/>
            <person name="Pineiro-Iglesias B."/>
            <person name="Unosson C."/>
            <person name="Inganas E."/>
            <person name="Ohlen M."/>
            <person name="Cardew S."/>
            <person name="Jensie-Markopoulos S."/>
            <person name="Salva-Serra F."/>
            <person name="Jaen-Luchoro D."/>
            <person name="Karlsson R."/>
            <person name="Svensson-Stadler L."/>
            <person name="Chun J."/>
            <person name="Moore E."/>
        </authorList>
    </citation>
    <scope>NUCLEOTIDE SEQUENCE [LARGE SCALE GENOMIC DNA]</scope>
    <source>
        <strain evidence="6 9">CCUG 65687</strain>
    </source>
</reference>
<dbReference type="Gene3D" id="2.40.50.100">
    <property type="match status" value="1"/>
</dbReference>
<dbReference type="EMBL" id="LPLZ01000056">
    <property type="protein sequence ID" value="KWN12457.1"/>
    <property type="molecule type" value="Genomic_DNA"/>
</dbReference>
<dbReference type="GO" id="GO:0009249">
    <property type="term" value="P:protein lipoylation"/>
    <property type="evidence" value="ECO:0007669"/>
    <property type="project" value="TreeGrafter"/>
</dbReference>
<sequence>MSNVPADLKYTDEHEWIRTEADGTLTVGITDHAQSTLGDIVFLELPQVGKSVNAGDAVGVVESVKAASDIYSPVSGEVIAINEEAADSPEAVNSDAYGTWLFKIKLAAGASTDKLIDADAYSKLID</sequence>
<gene>
    <name evidence="3 6" type="primary">gcvH</name>
    <name evidence="6" type="ORF">F7R13_24965</name>
    <name evidence="7" type="ORF">WT83_00595</name>
</gene>
<evidence type="ECO:0000256" key="3">
    <source>
        <dbReference type="HAMAP-Rule" id="MF_00272"/>
    </source>
</evidence>
<dbReference type="InterPro" id="IPR011053">
    <property type="entry name" value="Single_hybrid_motif"/>
</dbReference>
<dbReference type="InterPro" id="IPR002930">
    <property type="entry name" value="GCV_H"/>
</dbReference>
<evidence type="ECO:0000313" key="7">
    <source>
        <dbReference type="EMBL" id="KWN12457.1"/>
    </source>
</evidence>
<proteinExistence type="inferred from homology"/>
<dbReference type="InterPro" id="IPR000089">
    <property type="entry name" value="Biotin_lipoyl"/>
</dbReference>
<name>A0A105MCE6_9BURK</name>
<dbReference type="PROSITE" id="PS00189">
    <property type="entry name" value="LIPOYL"/>
    <property type="match status" value="1"/>
</dbReference>
<reference evidence="7 8" key="1">
    <citation type="submission" date="2015-11" db="EMBL/GenBank/DDBJ databases">
        <title>Expanding the genomic diversity of Burkholderia species for the development of highly accurate diagnostics.</title>
        <authorList>
            <person name="Sahl J."/>
            <person name="Keim P."/>
            <person name="Wagner D."/>
        </authorList>
    </citation>
    <scope>NUCLEOTIDE SEQUENCE [LARGE SCALE GENOMIC DNA]</scope>
    <source>
        <strain evidence="7 8">MSMB793WGS</strain>
    </source>
</reference>
<protein>
    <recommendedName>
        <fullName evidence="3">Glycine cleavage system H protein</fullName>
    </recommendedName>
</protein>
<comment type="similarity">
    <text evidence="1 3">Belongs to the GcvH family.</text>
</comment>